<dbReference type="EMBL" id="KZ613503">
    <property type="protein sequence ID" value="PMD16870.1"/>
    <property type="molecule type" value="Genomic_DNA"/>
</dbReference>
<reference evidence="1 2" key="1">
    <citation type="submission" date="2016-05" db="EMBL/GenBank/DDBJ databases">
        <title>A degradative enzymes factory behind the ericoid mycorrhizal symbiosis.</title>
        <authorList>
            <consortium name="DOE Joint Genome Institute"/>
            <person name="Martino E."/>
            <person name="Morin E."/>
            <person name="Grelet G."/>
            <person name="Kuo A."/>
            <person name="Kohler A."/>
            <person name="Daghino S."/>
            <person name="Barry K."/>
            <person name="Choi C."/>
            <person name="Cichocki N."/>
            <person name="Clum A."/>
            <person name="Copeland A."/>
            <person name="Hainaut M."/>
            <person name="Haridas S."/>
            <person name="Labutti K."/>
            <person name="Lindquist E."/>
            <person name="Lipzen A."/>
            <person name="Khouja H.-R."/>
            <person name="Murat C."/>
            <person name="Ohm R."/>
            <person name="Olson A."/>
            <person name="Spatafora J."/>
            <person name="Veneault-Fourrey C."/>
            <person name="Henrissat B."/>
            <person name="Grigoriev I."/>
            <person name="Martin F."/>
            <person name="Perotto S."/>
        </authorList>
    </citation>
    <scope>NUCLEOTIDE SEQUENCE [LARGE SCALE GENOMIC DNA]</scope>
    <source>
        <strain evidence="1 2">UAMH 7357</strain>
    </source>
</reference>
<evidence type="ECO:0000313" key="2">
    <source>
        <dbReference type="Proteomes" id="UP000235672"/>
    </source>
</evidence>
<dbReference type="Proteomes" id="UP000235672">
    <property type="component" value="Unassembled WGS sequence"/>
</dbReference>
<organism evidence="1 2">
    <name type="scientific">Hyaloscypha hepaticicola</name>
    <dbReference type="NCBI Taxonomy" id="2082293"/>
    <lineage>
        <taxon>Eukaryota</taxon>
        <taxon>Fungi</taxon>
        <taxon>Dikarya</taxon>
        <taxon>Ascomycota</taxon>
        <taxon>Pezizomycotina</taxon>
        <taxon>Leotiomycetes</taxon>
        <taxon>Helotiales</taxon>
        <taxon>Hyaloscyphaceae</taxon>
        <taxon>Hyaloscypha</taxon>
    </lineage>
</organism>
<evidence type="ECO:0000313" key="1">
    <source>
        <dbReference type="EMBL" id="PMD16870.1"/>
    </source>
</evidence>
<accession>A0A2J6PS56</accession>
<gene>
    <name evidence="1" type="ORF">NA56DRAFT_649154</name>
</gene>
<protein>
    <submittedName>
        <fullName evidence="1">Uncharacterized protein</fullName>
    </submittedName>
</protein>
<dbReference type="AlphaFoldDB" id="A0A2J6PS56"/>
<proteinExistence type="predicted"/>
<name>A0A2J6PS56_9HELO</name>
<keyword evidence="2" id="KW-1185">Reference proteome</keyword>
<sequence>MKVDDGNKDVYYAKHYIRYSRSVCDFLRTGEIGRGRSPEAEDEIAALHINSPLLGV</sequence>